<reference evidence="2" key="1">
    <citation type="submission" date="2018-05" db="EMBL/GenBank/DDBJ databases">
        <authorList>
            <person name="Lanie J.A."/>
            <person name="Ng W.-L."/>
            <person name="Kazmierczak K.M."/>
            <person name="Andrzejewski T.M."/>
            <person name="Davidsen T.M."/>
            <person name="Wayne K.J."/>
            <person name="Tettelin H."/>
            <person name="Glass J.I."/>
            <person name="Rusch D."/>
            <person name="Podicherti R."/>
            <person name="Tsui H.-C.T."/>
            <person name="Winkler M.E."/>
        </authorList>
    </citation>
    <scope>NUCLEOTIDE SEQUENCE</scope>
</reference>
<keyword evidence="1" id="KW-0472">Membrane</keyword>
<name>A0A383E938_9ZZZZ</name>
<gene>
    <name evidence="2" type="ORF">METZ01_LOCUS505472</name>
</gene>
<sequence>MAATGYSVAAAAAFGASIVAAGSALVSRGLKKVLGKEINFPSSIADRTITNRSAIAPQKLIFGECVVSGPITFVGSAGTNNRDLSHVIALAGHECNAILDIYLDD</sequence>
<protein>
    <submittedName>
        <fullName evidence="2">Uncharacterized protein</fullName>
    </submittedName>
</protein>
<accession>A0A383E938</accession>
<keyword evidence="1" id="KW-0812">Transmembrane</keyword>
<dbReference type="AlphaFoldDB" id="A0A383E938"/>
<keyword evidence="1" id="KW-1133">Transmembrane helix</keyword>
<evidence type="ECO:0000256" key="1">
    <source>
        <dbReference type="SAM" id="Phobius"/>
    </source>
</evidence>
<evidence type="ECO:0000313" key="2">
    <source>
        <dbReference type="EMBL" id="SVE52618.1"/>
    </source>
</evidence>
<feature type="transmembrane region" description="Helical" evidence="1">
    <location>
        <begin position="6"/>
        <end position="26"/>
    </location>
</feature>
<proteinExistence type="predicted"/>
<dbReference type="EMBL" id="UINC01223424">
    <property type="protein sequence ID" value="SVE52618.1"/>
    <property type="molecule type" value="Genomic_DNA"/>
</dbReference>
<feature type="non-terminal residue" evidence="2">
    <location>
        <position position="105"/>
    </location>
</feature>
<organism evidence="2">
    <name type="scientific">marine metagenome</name>
    <dbReference type="NCBI Taxonomy" id="408172"/>
    <lineage>
        <taxon>unclassified sequences</taxon>
        <taxon>metagenomes</taxon>
        <taxon>ecological metagenomes</taxon>
    </lineage>
</organism>